<sequence>MIDLEIMRLGYIASQKKKIEIGNYIIKFHRRKVKEMDYMYSIEVYFRGELKHRGFFTEYQNAVMYAGKIMYALL</sequence>
<proteinExistence type="predicted"/>
<evidence type="ECO:0000313" key="2">
    <source>
        <dbReference type="EMBL" id="QGR21620.1"/>
    </source>
</evidence>
<evidence type="ECO:0000313" key="1">
    <source>
        <dbReference type="EMBL" id="MQL55810.1"/>
    </source>
</evidence>
<dbReference type="Proteomes" id="UP000426328">
    <property type="component" value="Chromosome"/>
</dbReference>
<keyword evidence="3" id="KW-1185">Reference proteome</keyword>
<evidence type="ECO:0000313" key="3">
    <source>
        <dbReference type="Proteomes" id="UP000426328"/>
    </source>
</evidence>
<evidence type="ECO:0000313" key="4">
    <source>
        <dbReference type="Proteomes" id="UP000474054"/>
    </source>
</evidence>
<reference evidence="2 3" key="2">
    <citation type="submission" date="2019-10" db="EMBL/GenBank/DDBJ databases">
        <title>Genome Sequences from Six Type Strain Members of the Archaeal Family Sulfolobaceae: Acidianus ambivalens, Acidianus infernus, Metallosphaera prunae, Stygiolobus azoricus, Sulfolobus metallicus, and Sulfurisphaera ohwakuensis.</title>
        <authorList>
            <person name="Counts J.A."/>
            <person name="Kelly R.M."/>
        </authorList>
    </citation>
    <scope>NUCLEOTIDE SEQUENCE [LARGE SCALE GENOMIC DNA]</scope>
    <source>
        <strain evidence="2 3">LEI 10</strain>
    </source>
</reference>
<accession>A0A650CUU1</accession>
<dbReference type="KEGG" id="aamb:D1866_06145"/>
<reference evidence="1 4" key="1">
    <citation type="submission" date="2019-10" db="EMBL/GenBank/DDBJ databases">
        <title>Comparative genomics of sulfur disproportionating microorganisms.</title>
        <authorList>
            <person name="Ward L.M."/>
            <person name="Bertran E."/>
            <person name="Johnston D."/>
        </authorList>
    </citation>
    <scope>NUCLEOTIDE SEQUENCE [LARGE SCALE GENOMIC DNA]</scope>
    <source>
        <strain evidence="1 4">DSM 3772</strain>
    </source>
</reference>
<dbReference type="EMBL" id="WHYS01000002">
    <property type="protein sequence ID" value="MQL55810.1"/>
    <property type="molecule type" value="Genomic_DNA"/>
</dbReference>
<dbReference type="RefSeq" id="WP_152941974.1">
    <property type="nucleotide sequence ID" value="NZ_CP045482.1"/>
</dbReference>
<name>A0A650CUU1_ACIAM</name>
<dbReference type="AlphaFoldDB" id="A0A650CUU1"/>
<dbReference type="GeneID" id="42779301"/>
<dbReference type="EMBL" id="CP045482">
    <property type="protein sequence ID" value="QGR21620.1"/>
    <property type="molecule type" value="Genomic_DNA"/>
</dbReference>
<organism evidence="2 3">
    <name type="scientific">Acidianus ambivalens</name>
    <name type="common">Desulfurolobus ambivalens</name>
    <dbReference type="NCBI Taxonomy" id="2283"/>
    <lineage>
        <taxon>Archaea</taxon>
        <taxon>Thermoproteota</taxon>
        <taxon>Thermoprotei</taxon>
        <taxon>Sulfolobales</taxon>
        <taxon>Sulfolobaceae</taxon>
        <taxon>Acidianus</taxon>
    </lineage>
</organism>
<dbReference type="Proteomes" id="UP000474054">
    <property type="component" value="Unassembled WGS sequence"/>
</dbReference>
<gene>
    <name evidence="2" type="ORF">D1866_06145</name>
    <name evidence="1" type="ORF">GFB69_08680</name>
</gene>
<protein>
    <submittedName>
        <fullName evidence="2">Uncharacterized protein</fullName>
    </submittedName>
</protein>